<keyword evidence="2" id="KW-0808">Transferase</keyword>
<dbReference type="Proteomes" id="UP000247536">
    <property type="component" value="Unassembled WGS sequence"/>
</dbReference>
<dbReference type="InterPro" id="IPR006015">
    <property type="entry name" value="Universal_stress_UspA"/>
</dbReference>
<dbReference type="InterPro" id="IPR006016">
    <property type="entry name" value="UspA"/>
</dbReference>
<keyword evidence="8" id="KW-1185">Reference proteome</keyword>
<dbReference type="Pfam" id="PF00069">
    <property type="entry name" value="Pkinase"/>
    <property type="match status" value="1"/>
</dbReference>
<dbReference type="InterPro" id="IPR000719">
    <property type="entry name" value="Prot_kinase_dom"/>
</dbReference>
<dbReference type="PRINTS" id="PR01438">
    <property type="entry name" value="UNVRSLSTRESS"/>
</dbReference>
<sequence length="486" mass="53152">MARTRIEEGDVIDGFTLGTLAHTGGMAKLYEVTHPDHPGPLLMKVPRIGSGTDPATIVGFEMELMILPRISGPHVPRFVARGDFSRQPYIVVERLPGKSLYPLLERLPCSQPEVVETASKIATALSDLHRQKVVHLDIKPSNILFRDTGEAVLVDYGLARHLELPDLMDEEFRLPYGTAPYMAPEQILGVRSDFRSDLFALGVLMYFFSTGRRPFGDPQRMSGLKKRLWWDPPPPRELNPMVSKACQEIILRCLEVDPARRYQSAAQLALDLGDLYNVRLTARAEKTSRDGWRKVVKRMLNPDPIELIKPKGAAAILASAPIVMVAIDLNAASQELAEALRETAKRIIRNTPHARIACVNVLKIARIALDDDLDAEGNSKHVMRLAALKHWAAPLGADESDITYHVLEAVSPAQAILTFARDNNVDHVVMGARANSTLRSLMGSVSGEVAASAPCSVTVVRVRGASASVATQTEATDAETALAGHA</sequence>
<evidence type="ECO:0000313" key="7">
    <source>
        <dbReference type="EMBL" id="PYB77618.1"/>
    </source>
</evidence>
<organism evidence="7 8">
    <name type="scientific">Rhizobium wuzhouense</name>
    <dbReference type="NCBI Taxonomy" id="1986026"/>
    <lineage>
        <taxon>Bacteria</taxon>
        <taxon>Pseudomonadati</taxon>
        <taxon>Pseudomonadota</taxon>
        <taxon>Alphaproteobacteria</taxon>
        <taxon>Hyphomicrobiales</taxon>
        <taxon>Rhizobiaceae</taxon>
        <taxon>Rhizobium/Agrobacterium group</taxon>
        <taxon>Rhizobium</taxon>
    </lineage>
</organism>
<dbReference type="Gene3D" id="3.40.50.620">
    <property type="entry name" value="HUPs"/>
    <property type="match status" value="1"/>
</dbReference>
<gene>
    <name evidence="7" type="ORF">DMY87_04510</name>
</gene>
<dbReference type="GO" id="GO:0004674">
    <property type="term" value="F:protein serine/threonine kinase activity"/>
    <property type="evidence" value="ECO:0007669"/>
    <property type="project" value="UniProtKB-KW"/>
</dbReference>
<dbReference type="SUPFAM" id="SSF56112">
    <property type="entry name" value="Protein kinase-like (PK-like)"/>
    <property type="match status" value="1"/>
</dbReference>
<dbReference type="CDD" id="cd00293">
    <property type="entry name" value="USP-like"/>
    <property type="match status" value="1"/>
</dbReference>
<comment type="similarity">
    <text evidence="1">Belongs to the universal stress protein A family.</text>
</comment>
<evidence type="ECO:0000256" key="5">
    <source>
        <dbReference type="ARBA" id="ARBA00022840"/>
    </source>
</evidence>
<keyword evidence="7" id="KW-0723">Serine/threonine-protein kinase</keyword>
<evidence type="ECO:0000256" key="1">
    <source>
        <dbReference type="ARBA" id="ARBA00008791"/>
    </source>
</evidence>
<dbReference type="PROSITE" id="PS00108">
    <property type="entry name" value="PROTEIN_KINASE_ST"/>
    <property type="match status" value="1"/>
</dbReference>
<name>A0ABX5NWR0_9HYPH</name>
<dbReference type="Gene3D" id="3.30.200.20">
    <property type="entry name" value="Phosphorylase Kinase, domain 1"/>
    <property type="match status" value="1"/>
</dbReference>
<evidence type="ECO:0000313" key="8">
    <source>
        <dbReference type="Proteomes" id="UP000247536"/>
    </source>
</evidence>
<dbReference type="Pfam" id="PF00582">
    <property type="entry name" value="Usp"/>
    <property type="match status" value="1"/>
</dbReference>
<accession>A0ABX5NWR0</accession>
<dbReference type="PANTHER" id="PTHR43289">
    <property type="entry name" value="MITOGEN-ACTIVATED PROTEIN KINASE KINASE KINASE 20-RELATED"/>
    <property type="match status" value="1"/>
</dbReference>
<dbReference type="Gene3D" id="1.10.510.10">
    <property type="entry name" value="Transferase(Phosphotransferase) domain 1"/>
    <property type="match status" value="1"/>
</dbReference>
<protein>
    <submittedName>
        <fullName evidence="7">Serine/threonine protein kinase</fullName>
    </submittedName>
</protein>
<dbReference type="SUPFAM" id="SSF52402">
    <property type="entry name" value="Adenine nucleotide alpha hydrolases-like"/>
    <property type="match status" value="1"/>
</dbReference>
<reference evidence="7 8" key="1">
    <citation type="submission" date="2018-06" db="EMBL/GenBank/DDBJ databases">
        <title>Rhizobium wuzhouense sp. nov., isolated from roots of Oryza officinalis.</title>
        <authorList>
            <person name="Yuan T."/>
        </authorList>
    </citation>
    <scope>NUCLEOTIDE SEQUENCE [LARGE SCALE GENOMIC DNA]</scope>
    <source>
        <strain evidence="7 8">W44</strain>
    </source>
</reference>
<keyword evidence="5" id="KW-0067">ATP-binding</keyword>
<feature type="domain" description="Protein kinase" evidence="6">
    <location>
        <begin position="15"/>
        <end position="280"/>
    </location>
</feature>
<dbReference type="EMBL" id="QJRY01000001">
    <property type="protein sequence ID" value="PYB77618.1"/>
    <property type="molecule type" value="Genomic_DNA"/>
</dbReference>
<proteinExistence type="inferred from homology"/>
<dbReference type="InterPro" id="IPR014729">
    <property type="entry name" value="Rossmann-like_a/b/a_fold"/>
</dbReference>
<evidence type="ECO:0000259" key="6">
    <source>
        <dbReference type="PROSITE" id="PS50011"/>
    </source>
</evidence>
<evidence type="ECO:0000256" key="3">
    <source>
        <dbReference type="ARBA" id="ARBA00022741"/>
    </source>
</evidence>
<dbReference type="PANTHER" id="PTHR43289:SF34">
    <property type="entry name" value="SERINE_THREONINE-PROTEIN KINASE YBDM-RELATED"/>
    <property type="match status" value="1"/>
</dbReference>
<dbReference type="CDD" id="cd14014">
    <property type="entry name" value="STKc_PknB_like"/>
    <property type="match status" value="1"/>
</dbReference>
<evidence type="ECO:0000256" key="2">
    <source>
        <dbReference type="ARBA" id="ARBA00022679"/>
    </source>
</evidence>
<dbReference type="InterPro" id="IPR008271">
    <property type="entry name" value="Ser/Thr_kinase_AS"/>
</dbReference>
<evidence type="ECO:0000256" key="4">
    <source>
        <dbReference type="ARBA" id="ARBA00022777"/>
    </source>
</evidence>
<dbReference type="SMART" id="SM00220">
    <property type="entry name" value="S_TKc"/>
    <property type="match status" value="1"/>
</dbReference>
<dbReference type="InterPro" id="IPR011009">
    <property type="entry name" value="Kinase-like_dom_sf"/>
</dbReference>
<comment type="caution">
    <text evidence="7">The sequence shown here is derived from an EMBL/GenBank/DDBJ whole genome shotgun (WGS) entry which is preliminary data.</text>
</comment>
<keyword evidence="4 7" id="KW-0418">Kinase</keyword>
<keyword evidence="3" id="KW-0547">Nucleotide-binding</keyword>
<dbReference type="RefSeq" id="WP_110790047.1">
    <property type="nucleotide sequence ID" value="NZ_QJRY01000001.1"/>
</dbReference>
<dbReference type="PROSITE" id="PS50011">
    <property type="entry name" value="PROTEIN_KINASE_DOM"/>
    <property type="match status" value="1"/>
</dbReference>